<accession>A0A420W984</accession>
<dbReference type="SUPFAM" id="SSF57863">
    <property type="entry name" value="ArfGap/RecO-like zinc finger"/>
    <property type="match status" value="1"/>
</dbReference>
<dbReference type="GO" id="GO:0043590">
    <property type="term" value="C:bacterial nucleoid"/>
    <property type="evidence" value="ECO:0007669"/>
    <property type="project" value="TreeGrafter"/>
</dbReference>
<dbReference type="InterPro" id="IPR003717">
    <property type="entry name" value="RecO"/>
</dbReference>
<dbReference type="Gene3D" id="2.40.50.140">
    <property type="entry name" value="Nucleic acid-binding proteins"/>
    <property type="match status" value="1"/>
</dbReference>
<comment type="caution">
    <text evidence="2">The sequence shown here is derived from an EMBL/GenBank/DDBJ whole genome shotgun (WGS) entry which is preliminary data.</text>
</comment>
<dbReference type="RefSeq" id="WP_121170062.1">
    <property type="nucleotide sequence ID" value="NZ_RBIE01000001.1"/>
</dbReference>
<keyword evidence="3" id="KW-1185">Reference proteome</keyword>
<organism evidence="2 3">
    <name type="scientific">Thermovibrio guaymasensis</name>
    <dbReference type="NCBI Taxonomy" id="240167"/>
    <lineage>
        <taxon>Bacteria</taxon>
        <taxon>Pseudomonadati</taxon>
        <taxon>Aquificota</taxon>
        <taxon>Aquificia</taxon>
        <taxon>Desulfurobacteriales</taxon>
        <taxon>Desulfurobacteriaceae</taxon>
        <taxon>Thermovibrio</taxon>
    </lineage>
</organism>
<sequence length="215" mass="24983">METRGVVLRALNLGEGLRALSIYTELLGRVGIVVKVKRGEFPVKYEPFSVSQFKLIQKGDRFEVKEAKLIKENFPRSIQELHYRARIVKLLLKTELPGSKKVFKLVENYLSINEVFELAYPMFLSKFLFLEGLFPEVRKCVSCGKREIAAFSVKKGGTVCRRCQAEGNIRWNKELSKEVIKLTKKPFEEVRKDYKRELLPKITQVLEGHFKERID</sequence>
<dbReference type="Pfam" id="PF02565">
    <property type="entry name" value="RecO_C"/>
    <property type="match status" value="1"/>
</dbReference>
<name>A0A420W984_9BACT</name>
<dbReference type="AlphaFoldDB" id="A0A420W984"/>
<dbReference type="EMBL" id="RBIE01000001">
    <property type="protein sequence ID" value="RKQ63825.1"/>
    <property type="molecule type" value="Genomic_DNA"/>
</dbReference>
<gene>
    <name evidence="2" type="ORF">C7457_0709</name>
</gene>
<dbReference type="PANTHER" id="PTHR33991:SF1">
    <property type="entry name" value="DNA REPAIR PROTEIN RECO"/>
    <property type="match status" value="1"/>
</dbReference>
<dbReference type="InterPro" id="IPR037278">
    <property type="entry name" value="ARFGAP/RecO"/>
</dbReference>
<dbReference type="GO" id="GO:0006302">
    <property type="term" value="P:double-strand break repair"/>
    <property type="evidence" value="ECO:0007669"/>
    <property type="project" value="TreeGrafter"/>
</dbReference>
<dbReference type="Proteomes" id="UP000280881">
    <property type="component" value="Unassembled WGS sequence"/>
</dbReference>
<reference evidence="2 3" key="1">
    <citation type="submission" date="2018-10" db="EMBL/GenBank/DDBJ databases">
        <title>Genomic Encyclopedia of Type Strains, Phase IV (KMG-IV): sequencing the most valuable type-strain genomes for metagenomic binning, comparative biology and taxonomic classification.</title>
        <authorList>
            <person name="Goeker M."/>
        </authorList>
    </citation>
    <scope>NUCLEOTIDE SEQUENCE [LARGE SCALE GENOMIC DNA]</scope>
    <source>
        <strain evidence="2 3">DSM 15521</strain>
    </source>
</reference>
<dbReference type="OrthoDB" id="9797083at2"/>
<dbReference type="GO" id="GO:0006310">
    <property type="term" value="P:DNA recombination"/>
    <property type="evidence" value="ECO:0007669"/>
    <property type="project" value="UniProtKB-KW"/>
</dbReference>
<dbReference type="NCBIfam" id="TIGR00613">
    <property type="entry name" value="reco"/>
    <property type="match status" value="1"/>
</dbReference>
<evidence type="ECO:0000256" key="1">
    <source>
        <dbReference type="ARBA" id="ARBA00023172"/>
    </source>
</evidence>
<protein>
    <submittedName>
        <fullName evidence="2">DNA replication and repair protein RecO</fullName>
    </submittedName>
</protein>
<proteinExistence type="predicted"/>
<evidence type="ECO:0000313" key="2">
    <source>
        <dbReference type="EMBL" id="RKQ63825.1"/>
    </source>
</evidence>
<dbReference type="InterPro" id="IPR012340">
    <property type="entry name" value="NA-bd_OB-fold"/>
</dbReference>
<dbReference type="PANTHER" id="PTHR33991">
    <property type="entry name" value="DNA REPAIR PROTEIN RECO"/>
    <property type="match status" value="1"/>
</dbReference>
<evidence type="ECO:0000313" key="3">
    <source>
        <dbReference type="Proteomes" id="UP000280881"/>
    </source>
</evidence>
<keyword evidence="1" id="KW-0233">DNA recombination</keyword>